<protein>
    <submittedName>
        <fullName evidence="2">Uncharacterized protein</fullName>
    </submittedName>
</protein>
<feature type="signal peptide" evidence="1">
    <location>
        <begin position="1"/>
        <end position="23"/>
    </location>
</feature>
<organism evidence="2 3">
    <name type="scientific">Adhaeribacter rhizoryzae</name>
    <dbReference type="NCBI Taxonomy" id="2607907"/>
    <lineage>
        <taxon>Bacteria</taxon>
        <taxon>Pseudomonadati</taxon>
        <taxon>Bacteroidota</taxon>
        <taxon>Cytophagia</taxon>
        <taxon>Cytophagales</taxon>
        <taxon>Hymenobacteraceae</taxon>
        <taxon>Adhaeribacter</taxon>
    </lineage>
</organism>
<keyword evidence="3" id="KW-1185">Reference proteome</keyword>
<dbReference type="InterPro" id="IPR036737">
    <property type="entry name" value="OmpA-like_sf"/>
</dbReference>
<dbReference type="Gene3D" id="2.120.10.30">
    <property type="entry name" value="TolB, C-terminal domain"/>
    <property type="match status" value="1"/>
</dbReference>
<name>A0A5M6DTD3_9BACT</name>
<accession>A0A5M6DTD3</accession>
<dbReference type="SUPFAM" id="SSF48452">
    <property type="entry name" value="TPR-like"/>
    <property type="match status" value="1"/>
</dbReference>
<keyword evidence="1" id="KW-0732">Signal</keyword>
<evidence type="ECO:0000256" key="1">
    <source>
        <dbReference type="SAM" id="SignalP"/>
    </source>
</evidence>
<dbReference type="Proteomes" id="UP000323426">
    <property type="component" value="Unassembled WGS sequence"/>
</dbReference>
<evidence type="ECO:0000313" key="3">
    <source>
        <dbReference type="Proteomes" id="UP000323426"/>
    </source>
</evidence>
<dbReference type="SUPFAM" id="SSF82171">
    <property type="entry name" value="DPP6 N-terminal domain-like"/>
    <property type="match status" value="1"/>
</dbReference>
<dbReference type="Gene3D" id="1.25.40.10">
    <property type="entry name" value="Tetratricopeptide repeat domain"/>
    <property type="match status" value="1"/>
</dbReference>
<sequence>MKQNYKCMIMLLLMSLIGSEGFAEPLKKDNIQEAEAAYAQQDLKQAEALYLQVLQKTPNHFLSNARLGSLYLGINQPAKAVAYFKQAIAVNKKYSQDLNQQLALAYQLSADYDNAITVYYDLLKREKKNSAEVAVYQKKINECIAGKQLMANPLKVKVDNLGALVNSASVDHVPVLTANDNTILFTSQRSKDLRKPTATSDEDIFMINRMEENWSSPARLKEPFNTPSHEAILAVTADGNKMYFYSNKNGKGDIYESKKEKDNVWQAPVKLGSNINTKHHELSFVLSADNNFAFFSSDRPGGYGGLDLYMSIADGNGNWSEAINLGPNINTVYDEDAPFLSADNNMLYFSSKGHNTIGGYDIFKSTINGAVWSLAQNMGVPINSPYDDAFYVQTQDGKVAYFSSDRPGGFGESDIYSVEKEEVIASTEPEEMIGPYTAMVGDDDLEAIMPALTKAQAAQVNQTRKFMGYVIDAKTNDTLAARITLLDKTLFNTDVQVETTPEGYFELELDKDKTYGLLIESNGYQIRSQMLNQPEGNDAENFTAMLQPDSVAVSRLALQNIQFYPNQEFIKSYSLAELDWLYTYLLDNPQVDAVITDYRNTEDTVQDKKKLNQQRAASVIKYLNAKGLEPGRIRFAAKNTKPLPAKNEMAMGLVINLEPTE</sequence>
<dbReference type="RefSeq" id="WP_150086622.1">
    <property type="nucleotide sequence ID" value="NZ_VWSF01000001.1"/>
</dbReference>
<dbReference type="InterPro" id="IPR011042">
    <property type="entry name" value="6-blade_b-propeller_TolB-like"/>
</dbReference>
<dbReference type="EMBL" id="VWSF01000001">
    <property type="protein sequence ID" value="KAA5549529.1"/>
    <property type="molecule type" value="Genomic_DNA"/>
</dbReference>
<dbReference type="InterPro" id="IPR019734">
    <property type="entry name" value="TPR_rpt"/>
</dbReference>
<dbReference type="AlphaFoldDB" id="A0A5M6DTD3"/>
<dbReference type="InterPro" id="IPR011990">
    <property type="entry name" value="TPR-like_helical_dom_sf"/>
</dbReference>
<proteinExistence type="predicted"/>
<dbReference type="SMART" id="SM00028">
    <property type="entry name" value="TPR"/>
    <property type="match status" value="3"/>
</dbReference>
<reference evidence="2 3" key="1">
    <citation type="submission" date="2019-09" db="EMBL/GenBank/DDBJ databases">
        <title>Genome sequence and assembly of Adhaeribacter sp.</title>
        <authorList>
            <person name="Chhetri G."/>
        </authorList>
    </citation>
    <scope>NUCLEOTIDE SEQUENCE [LARGE SCALE GENOMIC DNA]</scope>
    <source>
        <strain evidence="2 3">DK36</strain>
    </source>
</reference>
<evidence type="ECO:0000313" key="2">
    <source>
        <dbReference type="EMBL" id="KAA5549529.1"/>
    </source>
</evidence>
<feature type="chain" id="PRO_5024276860" evidence="1">
    <location>
        <begin position="24"/>
        <end position="661"/>
    </location>
</feature>
<dbReference type="SUPFAM" id="SSF103088">
    <property type="entry name" value="OmpA-like"/>
    <property type="match status" value="1"/>
</dbReference>
<dbReference type="Pfam" id="PF07676">
    <property type="entry name" value="PD40"/>
    <property type="match status" value="4"/>
</dbReference>
<dbReference type="Gene3D" id="3.30.1330.60">
    <property type="entry name" value="OmpA-like domain"/>
    <property type="match status" value="1"/>
</dbReference>
<gene>
    <name evidence="2" type="ORF">F0145_02800</name>
</gene>
<dbReference type="InterPro" id="IPR011659">
    <property type="entry name" value="WD40"/>
</dbReference>
<comment type="caution">
    <text evidence="2">The sequence shown here is derived from an EMBL/GenBank/DDBJ whole genome shotgun (WGS) entry which is preliminary data.</text>
</comment>